<dbReference type="Gene3D" id="3.40.50.10540">
    <property type="entry name" value="Crotonobetainyl-coa:carnitine coa-transferase, domain 1"/>
    <property type="match status" value="1"/>
</dbReference>
<organism evidence="2 3">
    <name type="scientific">Arthrobotrys flagrans</name>
    <name type="common">Nematode-trapping fungus</name>
    <name type="synonym">Trichothecium flagrans</name>
    <dbReference type="NCBI Taxonomy" id="97331"/>
    <lineage>
        <taxon>Eukaryota</taxon>
        <taxon>Fungi</taxon>
        <taxon>Dikarya</taxon>
        <taxon>Ascomycota</taxon>
        <taxon>Pezizomycotina</taxon>
        <taxon>Orbiliomycetes</taxon>
        <taxon>Orbiliales</taxon>
        <taxon>Orbiliaceae</taxon>
        <taxon>Arthrobotrys</taxon>
    </lineage>
</organism>
<dbReference type="InterPro" id="IPR023606">
    <property type="entry name" value="CoA-Trfase_III_dom_1_sf"/>
</dbReference>
<name>A0A436ZQ45_ARTFL</name>
<evidence type="ECO:0000256" key="1">
    <source>
        <dbReference type="ARBA" id="ARBA00008383"/>
    </source>
</evidence>
<dbReference type="GeneID" id="93591179"/>
<proteinExistence type="inferred from homology"/>
<evidence type="ECO:0008006" key="4">
    <source>
        <dbReference type="Google" id="ProtNLM"/>
    </source>
</evidence>
<dbReference type="GO" id="GO:0003824">
    <property type="term" value="F:catalytic activity"/>
    <property type="evidence" value="ECO:0007669"/>
    <property type="project" value="InterPro"/>
</dbReference>
<dbReference type="EMBL" id="SAEB01000012">
    <property type="protein sequence ID" value="RVD80986.1"/>
    <property type="molecule type" value="Genomic_DNA"/>
</dbReference>
<gene>
    <name evidence="2" type="ORF">DFL_008868</name>
</gene>
<dbReference type="InterPro" id="IPR003673">
    <property type="entry name" value="CoA-Trfase_fam_III"/>
</dbReference>
<dbReference type="VEuPathDB" id="FungiDB:DFL_008868"/>
<protein>
    <recommendedName>
        <fullName evidence="4">CoA-transferase family III</fullName>
    </recommendedName>
</protein>
<dbReference type="STRING" id="97331.A0A436ZQ45"/>
<dbReference type="Proteomes" id="UP000283090">
    <property type="component" value="Unassembled WGS sequence"/>
</dbReference>
<evidence type="ECO:0000313" key="3">
    <source>
        <dbReference type="Proteomes" id="UP000283090"/>
    </source>
</evidence>
<accession>A0A436ZQ45</accession>
<comment type="caution">
    <text evidence="2">The sequence shown here is derived from an EMBL/GenBank/DDBJ whole genome shotgun (WGS) entry which is preliminary data.</text>
</comment>
<dbReference type="OrthoDB" id="5863171at2759"/>
<evidence type="ECO:0000313" key="2">
    <source>
        <dbReference type="EMBL" id="RVD80986.1"/>
    </source>
</evidence>
<dbReference type="AlphaFoldDB" id="A0A436ZQ45"/>
<dbReference type="InterPro" id="IPR050509">
    <property type="entry name" value="CoA-transferase_III"/>
</dbReference>
<dbReference type="PANTHER" id="PTHR48228:SF4">
    <property type="entry name" value="BLR3030 PROTEIN"/>
    <property type="match status" value="1"/>
</dbReference>
<comment type="similarity">
    <text evidence="1">Belongs to the CoA-transferase III family.</text>
</comment>
<dbReference type="PANTHER" id="PTHR48228">
    <property type="entry name" value="SUCCINYL-COA--D-CITRAMALATE COA-TRANSFERASE"/>
    <property type="match status" value="1"/>
</dbReference>
<dbReference type="SUPFAM" id="SSF89796">
    <property type="entry name" value="CoA-transferase family III (CaiB/BaiF)"/>
    <property type="match status" value="2"/>
</dbReference>
<keyword evidence="3" id="KW-1185">Reference proteome</keyword>
<dbReference type="RefSeq" id="XP_067486530.1">
    <property type="nucleotide sequence ID" value="XM_067638663.1"/>
</dbReference>
<reference evidence="2 3" key="1">
    <citation type="submission" date="2019-01" db="EMBL/GenBank/DDBJ databases">
        <title>Intercellular communication is required for trap formation in the nematode-trapping fungus Duddingtonia flagrans.</title>
        <authorList>
            <person name="Youssar L."/>
            <person name="Wernet V."/>
            <person name="Hensel N."/>
            <person name="Hildebrandt H.-G."/>
            <person name="Fischer R."/>
        </authorList>
    </citation>
    <scope>NUCLEOTIDE SEQUENCE [LARGE SCALE GENOMIC DNA]</scope>
    <source>
        <strain evidence="2 3">CBS H-5679</strain>
    </source>
</reference>
<dbReference type="Pfam" id="PF02515">
    <property type="entry name" value="CoA_transf_3"/>
    <property type="match status" value="1"/>
</dbReference>
<sequence length="493" mass="53885">MDRSHFTTPEDIIHDLWSNLSLPPSALSEETLEITGPEHTLPSSYRLSLIPPAAIATSTLAASLIYSHRTPSNDINNNKPKIPKVKMNTLHASTEYKSENFIKILDSPPPNTWGPVSGSYETADGGMIGIHANFPNHAIAALEILGLPTDCTDKPTIAGAVKKFKAIDLENLAHKRKAVIYALRSPFQWKTEPQSHHLPAFPIILRKIREAPIGLPPNLQTSKTPKSCLSGLRVAEISRVLAGPICGRTLAAHGADVLWIHGPHLPSLPGLDIDTSRGKRSTFLDLRDGEGREKLGELLSSADVFIQSFRPGAISAKGFSPEDVAAMNPNGIIYASLNAFGESGPWKDRRGFDSMVQLCSGVNVSEAECFGKENERFRKWPCQALDHTAGYFLAIGILTALHRRIVEGGSWEVHVSLAGVMEYITSLGRMDGKEGFQVLEVGKQSLEEFMEAKESMLGMVKGVKHAGGIEGVEVGYRYMPIKLGYYEAAWEDF</sequence>